<feature type="domain" description="FeoB-type G" evidence="18">
    <location>
        <begin position="3"/>
        <end position="165"/>
    </location>
</feature>
<feature type="binding site" evidence="15">
    <location>
        <begin position="35"/>
        <end position="39"/>
    </location>
    <ligand>
        <name>GTP</name>
        <dbReference type="ChEBI" id="CHEBI:37565"/>
        <label>2</label>
    </ligand>
</feature>
<dbReference type="GO" id="GO:0015093">
    <property type="term" value="F:ferrous iron transmembrane transporter activity"/>
    <property type="evidence" value="ECO:0007669"/>
    <property type="project" value="UniProtKB-UniRule"/>
</dbReference>
<keyword evidence="10" id="KW-0406">Ion transport</keyword>
<keyword evidence="6 17" id="KW-0812">Transmembrane</keyword>
<protein>
    <recommendedName>
        <fullName evidence="13 14">Ferrous iron transport protein B</fullName>
    </recommendedName>
</protein>
<keyword evidence="2" id="KW-0813">Transport</keyword>
<comment type="caution">
    <text evidence="19">The sequence shown here is derived from an EMBL/GenBank/DDBJ whole genome shotgun (WGS) entry which is preliminary data.</text>
</comment>
<dbReference type="PROSITE" id="PS51711">
    <property type="entry name" value="G_FEOB"/>
    <property type="match status" value="1"/>
</dbReference>
<keyword evidence="4" id="KW-0410">Iron transport</keyword>
<feature type="binding site" evidence="16">
    <location>
        <position position="25"/>
    </location>
    <ligand>
        <name>Mg(2+)</name>
        <dbReference type="ChEBI" id="CHEBI:18420"/>
        <label>2</label>
    </ligand>
</feature>
<dbReference type="SUPFAM" id="SSF52540">
    <property type="entry name" value="P-loop containing nucleoside triphosphate hydrolases"/>
    <property type="match status" value="1"/>
</dbReference>
<keyword evidence="12 17" id="KW-0472">Membrane</keyword>
<keyword evidence="9" id="KW-0408">Iron</keyword>
<evidence type="ECO:0000256" key="14">
    <source>
        <dbReference type="NCBIfam" id="TIGR00437"/>
    </source>
</evidence>
<dbReference type="PANTHER" id="PTHR43185:SF1">
    <property type="entry name" value="FE(2+) TRANSPORTER FEOB"/>
    <property type="match status" value="1"/>
</dbReference>
<evidence type="ECO:0000313" key="19">
    <source>
        <dbReference type="EMBL" id="EHP88804.1"/>
    </source>
</evidence>
<feature type="transmembrane region" description="Helical" evidence="17">
    <location>
        <begin position="621"/>
        <end position="639"/>
    </location>
</feature>
<feature type="transmembrane region" description="Helical" evidence="17">
    <location>
        <begin position="554"/>
        <end position="575"/>
    </location>
</feature>
<dbReference type="InterPro" id="IPR006073">
    <property type="entry name" value="GTP-bd"/>
</dbReference>
<evidence type="ECO:0000256" key="6">
    <source>
        <dbReference type="ARBA" id="ARBA00022692"/>
    </source>
</evidence>
<dbReference type="InterPro" id="IPR041069">
    <property type="entry name" value="FeoB_Cyto"/>
</dbReference>
<keyword evidence="3" id="KW-1003">Cell membrane</keyword>
<keyword evidence="16" id="KW-0460">Magnesium</keyword>
<reference evidence="19 20" key="1">
    <citation type="submission" date="2011-09" db="EMBL/GenBank/DDBJ databases">
        <title>The draft genome of Methanotorris formicicus Mc-S-70.</title>
        <authorList>
            <consortium name="US DOE Joint Genome Institute (JGI-PGF)"/>
            <person name="Lucas S."/>
            <person name="Han J."/>
            <person name="Lapidus A."/>
            <person name="Cheng J.-F."/>
            <person name="Goodwin L."/>
            <person name="Pitluck S."/>
            <person name="Peters L."/>
            <person name="Land M.L."/>
            <person name="Hauser L."/>
            <person name="Sieprawska-Lupa M."/>
            <person name="Takai K."/>
            <person name="Miyazaki J."/>
            <person name="Whitman W."/>
            <person name="Woyke T.J."/>
        </authorList>
    </citation>
    <scope>NUCLEOTIDE SEQUENCE [LARGE SCALE GENOMIC DNA]</scope>
    <source>
        <strain evidence="19 20">Mc-S-70</strain>
    </source>
</reference>
<dbReference type="PATRIC" id="fig|647171.4.peg.295"/>
<dbReference type="NCBIfam" id="TIGR00437">
    <property type="entry name" value="feoB"/>
    <property type="match status" value="1"/>
</dbReference>
<dbReference type="RefSeq" id="WP_007043747.1">
    <property type="nucleotide sequence ID" value="NZ_AGJL01000005.1"/>
</dbReference>
<evidence type="ECO:0000256" key="10">
    <source>
        <dbReference type="ARBA" id="ARBA00023065"/>
    </source>
</evidence>
<evidence type="ECO:0000256" key="17">
    <source>
        <dbReference type="SAM" id="Phobius"/>
    </source>
</evidence>
<keyword evidence="20" id="KW-1185">Reference proteome</keyword>
<dbReference type="InterPro" id="IPR050860">
    <property type="entry name" value="FeoB_GTPase"/>
</dbReference>
<dbReference type="Pfam" id="PF07670">
    <property type="entry name" value="Gate"/>
    <property type="match status" value="2"/>
</dbReference>
<keyword evidence="5" id="KW-0997">Cell inner membrane</keyword>
<dbReference type="FunFam" id="3.40.50.300:FF:000426">
    <property type="entry name" value="Ferrous iron transport protein B"/>
    <property type="match status" value="1"/>
</dbReference>
<feature type="transmembrane region" description="Helical" evidence="17">
    <location>
        <begin position="446"/>
        <end position="466"/>
    </location>
</feature>
<proteinExistence type="predicted"/>
<feature type="transmembrane region" description="Helical" evidence="17">
    <location>
        <begin position="414"/>
        <end position="440"/>
    </location>
</feature>
<dbReference type="InterPro" id="IPR005225">
    <property type="entry name" value="Small_GTP-bd"/>
</dbReference>
<dbReference type="GO" id="GO:0005886">
    <property type="term" value="C:plasma membrane"/>
    <property type="evidence" value="ECO:0007669"/>
    <property type="project" value="UniProtKB-SubCell"/>
</dbReference>
<feature type="transmembrane region" description="Helical" evidence="17">
    <location>
        <begin position="587"/>
        <end position="609"/>
    </location>
</feature>
<dbReference type="EMBL" id="AGJL01000005">
    <property type="protein sequence ID" value="EHP88804.1"/>
    <property type="molecule type" value="Genomic_DNA"/>
</dbReference>
<dbReference type="NCBIfam" id="TIGR00231">
    <property type="entry name" value="small_GTP"/>
    <property type="match status" value="1"/>
</dbReference>
<keyword evidence="8 17" id="KW-1133">Transmembrane helix</keyword>
<dbReference type="Pfam" id="PF07664">
    <property type="entry name" value="FeoB_C"/>
    <property type="match status" value="1"/>
</dbReference>
<dbReference type="Gene3D" id="1.10.287.1770">
    <property type="match status" value="1"/>
</dbReference>
<keyword evidence="16" id="KW-0479">Metal-binding</keyword>
<feature type="transmembrane region" description="Helical" evidence="17">
    <location>
        <begin position="504"/>
        <end position="522"/>
    </location>
</feature>
<dbReference type="Proteomes" id="UP000003706">
    <property type="component" value="Unassembled WGS sequence"/>
</dbReference>
<feature type="binding site" evidence="16">
    <location>
        <position position="24"/>
    </location>
    <ligand>
        <name>Mg(2+)</name>
        <dbReference type="ChEBI" id="CHEBI:18420"/>
        <label>2</label>
    </ligand>
</feature>
<evidence type="ECO:0000313" key="20">
    <source>
        <dbReference type="Proteomes" id="UP000003706"/>
    </source>
</evidence>
<feature type="binding site" evidence="15">
    <location>
        <begin position="10"/>
        <end position="17"/>
    </location>
    <ligand>
        <name>GTP</name>
        <dbReference type="ChEBI" id="CHEBI:37565"/>
        <label>1</label>
    </ligand>
</feature>
<dbReference type="OrthoDB" id="85305at2157"/>
<comment type="subcellular location">
    <subcellularLocation>
        <location evidence="1">Cell inner membrane</location>
        <topology evidence="1">Multi-pass membrane protein</topology>
    </subcellularLocation>
</comment>
<dbReference type="InterPro" id="IPR003373">
    <property type="entry name" value="Fe2_transport_prot-B"/>
</dbReference>
<dbReference type="GO" id="GO:0046872">
    <property type="term" value="F:metal ion binding"/>
    <property type="evidence" value="ECO:0007669"/>
    <property type="project" value="UniProtKB-KW"/>
</dbReference>
<accession>H1KWX8</accession>
<evidence type="ECO:0000256" key="3">
    <source>
        <dbReference type="ARBA" id="ARBA00022475"/>
    </source>
</evidence>
<evidence type="ECO:0000256" key="2">
    <source>
        <dbReference type="ARBA" id="ARBA00022448"/>
    </source>
</evidence>
<evidence type="ECO:0000256" key="4">
    <source>
        <dbReference type="ARBA" id="ARBA00022496"/>
    </source>
</evidence>
<feature type="binding site" evidence="15">
    <location>
        <begin position="56"/>
        <end position="59"/>
    </location>
    <ligand>
        <name>GTP</name>
        <dbReference type="ChEBI" id="CHEBI:37565"/>
        <label>3</label>
    </ligand>
</feature>
<evidence type="ECO:0000256" key="11">
    <source>
        <dbReference type="ARBA" id="ARBA00023134"/>
    </source>
</evidence>
<name>H1KWX8_9EURY</name>
<dbReference type="CDD" id="cd01879">
    <property type="entry name" value="FeoB"/>
    <property type="match status" value="1"/>
</dbReference>
<dbReference type="Gene3D" id="3.40.50.300">
    <property type="entry name" value="P-loop containing nucleotide triphosphate hydrolases"/>
    <property type="match status" value="1"/>
</dbReference>
<evidence type="ECO:0000256" key="8">
    <source>
        <dbReference type="ARBA" id="ARBA00022989"/>
    </source>
</evidence>
<keyword evidence="11 15" id="KW-0342">GTP-binding</keyword>
<feature type="binding site" evidence="16">
    <location>
        <position position="21"/>
    </location>
    <ligand>
        <name>Mg(2+)</name>
        <dbReference type="ChEBI" id="CHEBI:18420"/>
        <label>2</label>
    </ligand>
</feature>
<dbReference type="InterPro" id="IPR011642">
    <property type="entry name" value="Gate_dom"/>
</dbReference>
<dbReference type="PRINTS" id="PR00326">
    <property type="entry name" value="GTP1OBG"/>
</dbReference>
<evidence type="ECO:0000256" key="7">
    <source>
        <dbReference type="ARBA" id="ARBA00022741"/>
    </source>
</evidence>
<evidence type="ECO:0000256" key="1">
    <source>
        <dbReference type="ARBA" id="ARBA00004429"/>
    </source>
</evidence>
<dbReference type="Pfam" id="PF17910">
    <property type="entry name" value="FeoB_Cyto"/>
    <property type="match status" value="1"/>
</dbReference>
<evidence type="ECO:0000256" key="13">
    <source>
        <dbReference type="ARBA" id="ARBA00031200"/>
    </source>
</evidence>
<sequence length="644" mass="72476">MGNNVVALVGQPNVGKSTIFNELTGSNQYIGNWPGVTVEKKEGILRYKDKEFTVVDLPGIYSLMSNSIDQKIARDFLIENDDAIILNIIDTPNINRNLYLTLQLLEMGKSPILCLNLIDEVEKFGMHVDEKKLSEKLNLPVIKTSGRHKIGIDDLKKAIYNYKPRKPKVIKYSPILEECVEGIIEKLDGILKSEKFAKLPKRWIALSLLEGDPEVLEIFKNNEEFMDYVAKLKEKVEREIKHDIESYIVEERYRVCDELLKDILVFTEIHDDIDVIMVHPIYGTVIFACVMYLMYNFVFGIGGIFSEVIGEFFEFIGGVLSNALPPLYKGFIVDGLLQGVGGVLEFYPQIVLIMLSLSILEDCGYLARVAALMHSIMSKFGLSGKSFIPIILSFGCNVPGIMATRIIESPRDRLLTILVNPLIPCSARFVVIGFLAGAFFASYKALFTLSIILTTIGLMLFVSLLFGKILFKGETEQFIFELPPYRTPDWRNVLKMTWERSKEFLIKAGTIIALGSLIFYYVTNYPNIENSYAMVVGKVLEHITLLMGLDWRGAIALVFGIFAKELVVSTLSIVYGDVTKYLTPLQAFVLCLVSVIYIPCLATIAAIYTETRSLKWTLFGTSYNLILATVIGIIVYQIGRLLGF</sequence>
<gene>
    <name evidence="19" type="ORF">MetfoDRAFT_0301</name>
</gene>
<feature type="transmembrane region" description="Helical" evidence="17">
    <location>
        <begin position="281"/>
        <end position="305"/>
    </location>
</feature>
<evidence type="ECO:0000259" key="18">
    <source>
        <dbReference type="PROSITE" id="PS51711"/>
    </source>
</evidence>
<organism evidence="19 20">
    <name type="scientific">Methanotorris formicicus Mc-S-70</name>
    <dbReference type="NCBI Taxonomy" id="647171"/>
    <lineage>
        <taxon>Archaea</taxon>
        <taxon>Methanobacteriati</taxon>
        <taxon>Methanobacteriota</taxon>
        <taxon>Methanomada group</taxon>
        <taxon>Methanococci</taxon>
        <taxon>Methanococcales</taxon>
        <taxon>Methanocaldococcaceae</taxon>
        <taxon>Methanotorris</taxon>
    </lineage>
</organism>
<keyword evidence="7 15" id="KW-0547">Nucleotide-binding</keyword>
<evidence type="ECO:0000256" key="5">
    <source>
        <dbReference type="ARBA" id="ARBA00022519"/>
    </source>
</evidence>
<feature type="transmembrane region" description="Helical" evidence="17">
    <location>
        <begin position="387"/>
        <end position="407"/>
    </location>
</feature>
<dbReference type="InterPro" id="IPR027417">
    <property type="entry name" value="P-loop_NTPase"/>
</dbReference>
<evidence type="ECO:0000256" key="15">
    <source>
        <dbReference type="PIRSR" id="PIRSR603373-1"/>
    </source>
</evidence>
<evidence type="ECO:0000256" key="9">
    <source>
        <dbReference type="ARBA" id="ARBA00023004"/>
    </source>
</evidence>
<dbReference type="GO" id="GO:0005525">
    <property type="term" value="F:GTP binding"/>
    <property type="evidence" value="ECO:0007669"/>
    <property type="project" value="UniProtKB-KW"/>
</dbReference>
<dbReference type="STRING" id="647171.MetfoDRAFT_0301"/>
<feature type="transmembrane region" description="Helical" evidence="17">
    <location>
        <begin position="346"/>
        <end position="367"/>
    </location>
</feature>
<dbReference type="AlphaFoldDB" id="H1KWX8"/>
<evidence type="ECO:0000256" key="16">
    <source>
        <dbReference type="PIRSR" id="PIRSR603373-2"/>
    </source>
</evidence>
<feature type="binding site" evidence="15">
    <location>
        <begin position="116"/>
        <end position="119"/>
    </location>
    <ligand>
        <name>GTP</name>
        <dbReference type="ChEBI" id="CHEBI:37565"/>
        <label>4</label>
    </ligand>
</feature>
<dbReference type="InterPro" id="IPR011640">
    <property type="entry name" value="Fe2_transport_prot_B_C"/>
</dbReference>
<dbReference type="InterPro" id="IPR030389">
    <property type="entry name" value="G_FEOB_dom"/>
</dbReference>
<evidence type="ECO:0000256" key="12">
    <source>
        <dbReference type="ARBA" id="ARBA00023136"/>
    </source>
</evidence>
<dbReference type="PANTHER" id="PTHR43185">
    <property type="entry name" value="FERROUS IRON TRANSPORT PROTEIN B"/>
    <property type="match status" value="1"/>
</dbReference>
<dbReference type="Pfam" id="PF02421">
    <property type="entry name" value="FeoB_N"/>
    <property type="match status" value="1"/>
</dbReference>